<organism evidence="2 3">
    <name type="scientific">Jatrophihabitans cynanchi</name>
    <dbReference type="NCBI Taxonomy" id="2944128"/>
    <lineage>
        <taxon>Bacteria</taxon>
        <taxon>Bacillati</taxon>
        <taxon>Actinomycetota</taxon>
        <taxon>Actinomycetes</taxon>
        <taxon>Jatrophihabitantales</taxon>
        <taxon>Jatrophihabitantaceae</taxon>
        <taxon>Jatrophihabitans</taxon>
    </lineage>
</organism>
<feature type="transmembrane region" description="Helical" evidence="1">
    <location>
        <begin position="53"/>
        <end position="73"/>
    </location>
</feature>
<sequence length="93" mass="10435">MLSSILAQHSFLPRQMHTRGDKLVFSNGIILLSLFTIALIIGFDARTDAPTHLYIAGVFTSFTLSQAGMVKRWNRLIRTSRRTVATRCGSREP</sequence>
<protein>
    <submittedName>
        <fullName evidence="2">Uncharacterized protein</fullName>
    </submittedName>
</protein>
<keyword evidence="1" id="KW-1133">Transmembrane helix</keyword>
<proteinExistence type="predicted"/>
<name>A0ABY7K3E0_9ACTN</name>
<keyword evidence="1" id="KW-0812">Transmembrane</keyword>
<dbReference type="Proteomes" id="UP001164693">
    <property type="component" value="Chromosome"/>
</dbReference>
<evidence type="ECO:0000313" key="2">
    <source>
        <dbReference type="EMBL" id="WAX58423.1"/>
    </source>
</evidence>
<dbReference type="RefSeq" id="WP_269444971.1">
    <property type="nucleotide sequence ID" value="NZ_CP097463.1"/>
</dbReference>
<feature type="transmembrane region" description="Helical" evidence="1">
    <location>
        <begin position="23"/>
        <end position="41"/>
    </location>
</feature>
<dbReference type="PANTHER" id="PTHR47704">
    <property type="entry name" value="POTASSIUM TRANSPORTER KIMA"/>
    <property type="match status" value="1"/>
</dbReference>
<evidence type="ECO:0000256" key="1">
    <source>
        <dbReference type="SAM" id="Phobius"/>
    </source>
</evidence>
<evidence type="ECO:0000313" key="3">
    <source>
        <dbReference type="Proteomes" id="UP001164693"/>
    </source>
</evidence>
<accession>A0ABY7K3E0</accession>
<keyword evidence="3" id="KW-1185">Reference proteome</keyword>
<gene>
    <name evidence="2" type="ORF">M6B22_06565</name>
</gene>
<keyword evidence="1" id="KW-0472">Membrane</keyword>
<reference evidence="2" key="1">
    <citation type="submission" date="2022-05" db="EMBL/GenBank/DDBJ databases">
        <title>Jatrophihabitans sp. SB3-54 whole genome sequence.</title>
        <authorList>
            <person name="Suh M.K."/>
            <person name="Eom M.K."/>
            <person name="Kim J.S."/>
            <person name="Kim H.S."/>
            <person name="Do H.E."/>
            <person name="Shin Y.K."/>
            <person name="Lee J.-S."/>
        </authorList>
    </citation>
    <scope>NUCLEOTIDE SEQUENCE</scope>
    <source>
        <strain evidence="2">SB3-54</strain>
    </source>
</reference>
<dbReference type="InterPro" id="IPR053153">
    <property type="entry name" value="APC_K+_Transporter"/>
</dbReference>
<dbReference type="PANTHER" id="PTHR47704:SF1">
    <property type="entry name" value="POTASSIUM TRANSPORTER KIMA"/>
    <property type="match status" value="1"/>
</dbReference>
<dbReference type="EMBL" id="CP097463">
    <property type="protein sequence ID" value="WAX58423.1"/>
    <property type="molecule type" value="Genomic_DNA"/>
</dbReference>